<dbReference type="EMBL" id="JBGFUD010014387">
    <property type="protein sequence ID" value="MFH4983913.1"/>
    <property type="molecule type" value="Genomic_DNA"/>
</dbReference>
<comment type="caution">
    <text evidence="2">The sequence shown here is derived from an EMBL/GenBank/DDBJ whole genome shotgun (WGS) entry which is preliminary data.</text>
</comment>
<feature type="compositionally biased region" description="Basic and acidic residues" evidence="1">
    <location>
        <begin position="15"/>
        <end position="32"/>
    </location>
</feature>
<sequence length="530" mass="61438">MQLDLIAQMEAAEAQVKDRNDKGGDIEHRPDHAGTSSEDQANDDDKPRFYESHKKSRKRIREKTPDQPERPPTPTEVIHQRESEWLERQRKRQEKHKRRQNDSESDCWNNEVMAEKESFARFSSLVDQIFEKVEDLDVVGGSDDEETEVPPELLMERQQLEELRREAQKLNSWKKFNKVPPERLTKLITILEKNVRDAIAIDGSTPLVPLFNDGYEDESDEAYRELVEDRILRAADAACTTLMIMTSPKMPKQIFIEDAIDRTIQLCKQFLKHIVYPIPDGSCRSLMKFKKYDDKRKRKLPGHGRSKTVQEIYSRMTDLVGSFAELVRVQTLTDTSILELCTLGVEPFFVDNTGELQLQSIKLLSVIFSRYEDVRKNVLQDILNSLHRLPPVKNAKNSYRMSTEDWVSNLTVLVMQLVQSTIKLPRRHRVEDCHRSNSNDEPSNPDSIVRESYAEAQKTATIFLSGFLGKCSAKAEEDYRRLFDQFLHDLLAALYKPEWPAAEMMLTITGNLLVKYYRSKSVDLSLRTAW</sequence>
<dbReference type="InterPro" id="IPR016024">
    <property type="entry name" value="ARM-type_fold"/>
</dbReference>
<keyword evidence="3" id="KW-1185">Reference proteome</keyword>
<dbReference type="PANTHER" id="PTHR21704">
    <property type="entry name" value="NIPPED-B-LIKE PROTEIN DELANGIN SCC2-RELATED"/>
    <property type="match status" value="1"/>
</dbReference>
<dbReference type="InterPro" id="IPR033031">
    <property type="entry name" value="Scc2/Nipped-B"/>
</dbReference>
<reference evidence="2 3" key="1">
    <citation type="submission" date="2024-08" db="EMBL/GenBank/DDBJ databases">
        <title>Gnathostoma spinigerum genome.</title>
        <authorList>
            <person name="Gonzalez-Bertolin B."/>
            <person name="Monzon S."/>
            <person name="Zaballos A."/>
            <person name="Jimenez P."/>
            <person name="Dekumyoy P."/>
            <person name="Varona S."/>
            <person name="Cuesta I."/>
            <person name="Sumanam S."/>
            <person name="Adisakwattana P."/>
            <person name="Gasser R.B."/>
            <person name="Hernandez-Gonzalez A."/>
            <person name="Young N.D."/>
            <person name="Perteguer M.J."/>
        </authorList>
    </citation>
    <scope>NUCLEOTIDE SEQUENCE [LARGE SCALE GENOMIC DNA]</scope>
    <source>
        <strain evidence="2">AL3</strain>
        <tissue evidence="2">Liver</tissue>
    </source>
</reference>
<gene>
    <name evidence="2" type="ORF">AB6A40_010622</name>
</gene>
<feature type="region of interest" description="Disordered" evidence="1">
    <location>
        <begin position="1"/>
        <end position="106"/>
    </location>
</feature>
<dbReference type="PANTHER" id="PTHR21704:SF18">
    <property type="entry name" value="NIPPED-B-LIKE PROTEIN"/>
    <property type="match status" value="1"/>
</dbReference>
<feature type="compositionally biased region" description="Basic and acidic residues" evidence="1">
    <location>
        <begin position="78"/>
        <end position="88"/>
    </location>
</feature>
<evidence type="ECO:0000256" key="1">
    <source>
        <dbReference type="SAM" id="MobiDB-lite"/>
    </source>
</evidence>
<feature type="compositionally biased region" description="Basic residues" evidence="1">
    <location>
        <begin position="89"/>
        <end position="99"/>
    </location>
</feature>
<accession>A0ABD6EVT9</accession>
<name>A0ABD6EVT9_9BILA</name>
<organism evidence="2 3">
    <name type="scientific">Gnathostoma spinigerum</name>
    <dbReference type="NCBI Taxonomy" id="75299"/>
    <lineage>
        <taxon>Eukaryota</taxon>
        <taxon>Metazoa</taxon>
        <taxon>Ecdysozoa</taxon>
        <taxon>Nematoda</taxon>
        <taxon>Chromadorea</taxon>
        <taxon>Rhabditida</taxon>
        <taxon>Spirurina</taxon>
        <taxon>Gnathostomatomorpha</taxon>
        <taxon>Gnathostomatoidea</taxon>
        <taxon>Gnathostomatidae</taxon>
        <taxon>Gnathostoma</taxon>
    </lineage>
</organism>
<protein>
    <submittedName>
        <fullName evidence="2">Uncharacterized protein</fullName>
    </submittedName>
</protein>
<evidence type="ECO:0000313" key="2">
    <source>
        <dbReference type="EMBL" id="MFH4983913.1"/>
    </source>
</evidence>
<dbReference type="Proteomes" id="UP001608902">
    <property type="component" value="Unassembled WGS sequence"/>
</dbReference>
<proteinExistence type="predicted"/>
<evidence type="ECO:0000313" key="3">
    <source>
        <dbReference type="Proteomes" id="UP001608902"/>
    </source>
</evidence>
<feature type="compositionally biased region" description="Basic and acidic residues" evidence="1">
    <location>
        <begin position="43"/>
        <end position="53"/>
    </location>
</feature>
<dbReference type="AlphaFoldDB" id="A0ABD6EVT9"/>
<dbReference type="SUPFAM" id="SSF48371">
    <property type="entry name" value="ARM repeat"/>
    <property type="match status" value="1"/>
</dbReference>